<gene>
    <name evidence="3" type="primary">PLEST009023</name>
    <name evidence="3" type="ORF">PLESTB_001750100</name>
</gene>
<feature type="compositionally biased region" description="Low complexity" evidence="1">
    <location>
        <begin position="398"/>
        <end position="411"/>
    </location>
</feature>
<evidence type="ECO:0000256" key="1">
    <source>
        <dbReference type="SAM" id="MobiDB-lite"/>
    </source>
</evidence>
<feature type="compositionally biased region" description="Gly residues" evidence="1">
    <location>
        <begin position="334"/>
        <end position="348"/>
    </location>
</feature>
<protein>
    <recommendedName>
        <fullName evidence="2">SprT-like domain-containing protein</fullName>
    </recommendedName>
</protein>
<feature type="compositionally biased region" description="Gly residues" evidence="1">
    <location>
        <begin position="234"/>
        <end position="253"/>
    </location>
</feature>
<dbReference type="GO" id="GO:0004222">
    <property type="term" value="F:metalloendopeptidase activity"/>
    <property type="evidence" value="ECO:0007669"/>
    <property type="project" value="InterPro"/>
</dbReference>
<feature type="compositionally biased region" description="Low complexity" evidence="1">
    <location>
        <begin position="576"/>
        <end position="585"/>
    </location>
</feature>
<name>A0A9W6C003_9CHLO</name>
<keyword evidence="4" id="KW-1185">Reference proteome</keyword>
<feature type="region of interest" description="Disordered" evidence="1">
    <location>
        <begin position="143"/>
        <end position="585"/>
    </location>
</feature>
<comment type="caution">
    <text evidence="3">The sequence shown here is derived from an EMBL/GenBank/DDBJ whole genome shotgun (WGS) entry which is preliminary data.</text>
</comment>
<dbReference type="EMBL" id="BRXU01000045">
    <property type="protein sequence ID" value="GLC61382.1"/>
    <property type="molecule type" value="Genomic_DNA"/>
</dbReference>
<proteinExistence type="predicted"/>
<dbReference type="GO" id="GO:0031593">
    <property type="term" value="F:polyubiquitin modification-dependent protein binding"/>
    <property type="evidence" value="ECO:0007669"/>
    <property type="project" value="TreeGrafter"/>
</dbReference>
<accession>A0A9W6C003</accession>
<dbReference type="Pfam" id="PF10263">
    <property type="entry name" value="SprT-like"/>
    <property type="match status" value="1"/>
</dbReference>
<sequence length="600" mass="60503">MGCEIRLSEPLLKLRPVRDMKMVLLHEMIHAHNMTLRIPDPDPGGHGPPFVELMNRINTSTVPDHQRPPGGYRITTTHSMIGEVELYQTHWWECERCKKLIKRAMNRPPQEADCSGRTGARGAACRDPNCGYHTHLRGCGGAFIKIREPPPKPKASRKTSPTRKPQQQQQPRQQQHKPPLPLPRGQQRLDGILGRGAKRRAEEEEALPKAAGGSDGGGDGSSRAASQTPAPSPGLGGAAAAGGGSDGGSGAAGSGPASGASTSSASSAGAAATDQPSSGHSPQQQQSWPPLPGRRLPKPAPEPGGTTATGAAGSGAAAAAAAEPGPATAVTTGTAGGEGGPCTGGGSGGDDDGTPSAEELRRRCAEAALARFGGGQARQQNQQQQGQPSMPPPPPPLQQQQQQQPPALPGRSAGWQVPEGTLSTSAPSAVAAAGTGPLRGAGPRVDAGGKAPTGLGTTRGTAGGADGGGIGGAARDEGPRGPYCREAQQGGVDEGMARIIHAVLDSSDDEDEAAAEPPQRPPQPQPQQRRGTVVWPPQAATGVRSAAGRGGEATPAGFGAGVSLAGRAAGGGSRGAPGRTPAGPLASAAVEVVDLCDDDD</sequence>
<organism evidence="3 4">
    <name type="scientific">Pleodorina starrii</name>
    <dbReference type="NCBI Taxonomy" id="330485"/>
    <lineage>
        <taxon>Eukaryota</taxon>
        <taxon>Viridiplantae</taxon>
        <taxon>Chlorophyta</taxon>
        <taxon>core chlorophytes</taxon>
        <taxon>Chlorophyceae</taxon>
        <taxon>CS clade</taxon>
        <taxon>Chlamydomonadales</taxon>
        <taxon>Volvocaceae</taxon>
        <taxon>Pleodorina</taxon>
    </lineage>
</organism>
<feature type="compositionally biased region" description="Low complexity" evidence="1">
    <location>
        <begin position="303"/>
        <end position="333"/>
    </location>
</feature>
<feature type="domain" description="SprT-like" evidence="2">
    <location>
        <begin position="3"/>
        <end position="77"/>
    </location>
</feature>
<evidence type="ECO:0000313" key="4">
    <source>
        <dbReference type="Proteomes" id="UP001165080"/>
    </source>
</evidence>
<reference evidence="3 4" key="1">
    <citation type="journal article" date="2023" name="Commun. Biol.">
        <title>Reorganization of the ancestral sex-determining regions during the evolution of trioecy in Pleodorina starrii.</title>
        <authorList>
            <person name="Takahashi K."/>
            <person name="Suzuki S."/>
            <person name="Kawai-Toyooka H."/>
            <person name="Yamamoto K."/>
            <person name="Hamaji T."/>
            <person name="Ootsuki R."/>
            <person name="Yamaguchi H."/>
            <person name="Kawachi M."/>
            <person name="Higashiyama T."/>
            <person name="Nozaki H."/>
        </authorList>
    </citation>
    <scope>NUCLEOTIDE SEQUENCE [LARGE SCALE GENOMIC DNA]</scope>
    <source>
        <strain evidence="3 4">NIES-4479</strain>
    </source>
</reference>
<dbReference type="PANTHER" id="PTHR21220:SF0">
    <property type="entry name" value="DNA-DEPENDENT METALLOPROTEASE SPRTN"/>
    <property type="match status" value="1"/>
</dbReference>
<dbReference type="GO" id="GO:0003697">
    <property type="term" value="F:single-stranded DNA binding"/>
    <property type="evidence" value="ECO:0007669"/>
    <property type="project" value="InterPro"/>
</dbReference>
<dbReference type="GO" id="GO:0005634">
    <property type="term" value="C:nucleus"/>
    <property type="evidence" value="ECO:0007669"/>
    <property type="project" value="TreeGrafter"/>
</dbReference>
<evidence type="ECO:0000259" key="2">
    <source>
        <dbReference type="Pfam" id="PF10263"/>
    </source>
</evidence>
<feature type="compositionally biased region" description="Gly residues" evidence="1">
    <location>
        <begin position="461"/>
        <end position="472"/>
    </location>
</feature>
<feature type="compositionally biased region" description="Low complexity" evidence="1">
    <location>
        <begin position="254"/>
        <end position="288"/>
    </location>
</feature>
<dbReference type="InterPro" id="IPR006640">
    <property type="entry name" value="SprT-like_domain"/>
</dbReference>
<dbReference type="AlphaFoldDB" id="A0A9W6C003"/>
<evidence type="ECO:0000313" key="3">
    <source>
        <dbReference type="EMBL" id="GLC61382.1"/>
    </source>
</evidence>
<feature type="compositionally biased region" description="Low complexity" evidence="1">
    <location>
        <begin position="163"/>
        <end position="177"/>
    </location>
</feature>
<dbReference type="InterPro" id="IPR044245">
    <property type="entry name" value="Spartan"/>
</dbReference>
<dbReference type="GO" id="GO:0006974">
    <property type="term" value="P:DNA damage response"/>
    <property type="evidence" value="ECO:0007669"/>
    <property type="project" value="InterPro"/>
</dbReference>
<feature type="compositionally biased region" description="Low complexity" evidence="1">
    <location>
        <begin position="366"/>
        <end position="388"/>
    </location>
</feature>
<dbReference type="Proteomes" id="UP001165080">
    <property type="component" value="Unassembled WGS sequence"/>
</dbReference>
<dbReference type="PANTHER" id="PTHR21220">
    <property type="entry name" value="DNA-DEPENDENT METALLOPROTEASE SPRTN"/>
    <property type="match status" value="1"/>
</dbReference>